<evidence type="ECO:0000313" key="8">
    <source>
        <dbReference type="EnsemblMetazoa" id="CLYHEMP021740.1"/>
    </source>
</evidence>
<reference evidence="8" key="1">
    <citation type="submission" date="2021-01" db="UniProtKB">
        <authorList>
            <consortium name="EnsemblMetazoa"/>
        </authorList>
    </citation>
    <scope>IDENTIFICATION</scope>
</reference>
<feature type="compositionally biased region" description="Basic residues" evidence="5">
    <location>
        <begin position="346"/>
        <end position="362"/>
    </location>
</feature>
<evidence type="ECO:0000256" key="1">
    <source>
        <dbReference type="ARBA" id="ARBA00022723"/>
    </source>
</evidence>
<dbReference type="PROSITE" id="PS00518">
    <property type="entry name" value="ZF_RING_1"/>
    <property type="match status" value="1"/>
</dbReference>
<proteinExistence type="predicted"/>
<dbReference type="PROSITE" id="PS50089">
    <property type="entry name" value="ZF_RING_2"/>
    <property type="match status" value="1"/>
</dbReference>
<evidence type="ECO:0000256" key="2">
    <source>
        <dbReference type="ARBA" id="ARBA00022771"/>
    </source>
</evidence>
<evidence type="ECO:0000256" key="3">
    <source>
        <dbReference type="ARBA" id="ARBA00022833"/>
    </source>
</evidence>
<evidence type="ECO:0000259" key="6">
    <source>
        <dbReference type="PROSITE" id="PS50089"/>
    </source>
</evidence>
<evidence type="ECO:0000313" key="9">
    <source>
        <dbReference type="Proteomes" id="UP000594262"/>
    </source>
</evidence>
<dbReference type="GO" id="GO:0008270">
    <property type="term" value="F:zinc ion binding"/>
    <property type="evidence" value="ECO:0007669"/>
    <property type="project" value="UniProtKB-KW"/>
</dbReference>
<dbReference type="OrthoDB" id="5989761at2759"/>
<feature type="compositionally biased region" description="Low complexity" evidence="5">
    <location>
        <begin position="422"/>
        <end position="441"/>
    </location>
</feature>
<dbReference type="InterPro" id="IPR017907">
    <property type="entry name" value="Znf_RING_CS"/>
</dbReference>
<feature type="region of interest" description="Disordered" evidence="5">
    <location>
        <begin position="268"/>
        <end position="441"/>
    </location>
</feature>
<dbReference type="EnsemblMetazoa" id="CLYHEMT021740.1">
    <property type="protein sequence ID" value="CLYHEMP021740.1"/>
    <property type="gene ID" value="CLYHEMG021740"/>
</dbReference>
<dbReference type="GeneID" id="136808727"/>
<keyword evidence="9" id="KW-1185">Reference proteome</keyword>
<sequence length="441" mass="48936">MGWDIDRFPEGEVNLELICCICTCILEDPVESPCRHVFCSQCIKTWLSNQKSCPHCRAPVHKRDLQSVVPLLKNIISKQKIYCDNKNRGCTDIIALENLQGHIASCQYGLVPCTYEGCHVRVMRKDHKSHIEVCAKRTVMCENGCEMFLTLGEQNSHNCVQALRSHFQDVTNELLGRIAKLEEIVNDLASKNHSNGNSRGGLPNNTNHHQHRSGGTGGGGGGNNRGGLNDETYSCVSYNIPSPRSYNSESSPTRFTVLHEVDNTINLDNYQHDNNSDYSVESVEPDSPLNNHHNTYINQPPRSPTTGTRRNSVNYDPDMSPVYGGNQTYPLRERGARRENRGHSTSARHRSRSPTTHNRHSVNNRLTGSSSRARRQQLHSANTTSNFDDDYDGLRNSSQHNLVGGASTEDNDDGLVLRIGVSQTVSDSSTSASSTSDSDTD</sequence>
<dbReference type="GO" id="GO:0043122">
    <property type="term" value="P:regulation of canonical NF-kappaB signal transduction"/>
    <property type="evidence" value="ECO:0007669"/>
    <property type="project" value="TreeGrafter"/>
</dbReference>
<dbReference type="InterPro" id="IPR013083">
    <property type="entry name" value="Znf_RING/FYVE/PHD"/>
</dbReference>
<dbReference type="InterPro" id="IPR001293">
    <property type="entry name" value="Znf_TRAF"/>
</dbReference>
<feature type="domain" description="TRAF-type" evidence="7">
    <location>
        <begin position="102"/>
        <end position="145"/>
    </location>
</feature>
<dbReference type="SMART" id="SM00184">
    <property type="entry name" value="RING"/>
    <property type="match status" value="1"/>
</dbReference>
<keyword evidence="2 4" id="KW-0863">Zinc-finger</keyword>
<dbReference type="PANTHER" id="PTHR10131">
    <property type="entry name" value="TNF RECEPTOR ASSOCIATED FACTOR"/>
    <property type="match status" value="1"/>
</dbReference>
<protein>
    <submittedName>
        <fullName evidence="8">Uncharacterized protein</fullName>
    </submittedName>
</protein>
<feature type="compositionally biased region" description="Gly residues" evidence="5">
    <location>
        <begin position="214"/>
        <end position="225"/>
    </location>
</feature>
<accession>A0A7M5XGX3</accession>
<dbReference type="Gene3D" id="3.30.40.10">
    <property type="entry name" value="Zinc/RING finger domain, C3HC4 (zinc finger)"/>
    <property type="match status" value="2"/>
</dbReference>
<dbReference type="PANTHER" id="PTHR10131:SF157">
    <property type="entry name" value="RECEPTOR-ASSOCIATED FACTOR, PUTATIVE-RELATED"/>
    <property type="match status" value="1"/>
</dbReference>
<feature type="domain" description="RING-type" evidence="6">
    <location>
        <begin position="19"/>
        <end position="57"/>
    </location>
</feature>
<dbReference type="PROSITE" id="PS50145">
    <property type="entry name" value="ZF_TRAF"/>
    <property type="match status" value="1"/>
</dbReference>
<feature type="compositionally biased region" description="Polar residues" evidence="5">
    <location>
        <begin position="190"/>
        <end position="207"/>
    </location>
</feature>
<dbReference type="SUPFAM" id="SSF57850">
    <property type="entry name" value="RING/U-box"/>
    <property type="match status" value="1"/>
</dbReference>
<organism evidence="8 9">
    <name type="scientific">Clytia hemisphaerica</name>
    <dbReference type="NCBI Taxonomy" id="252671"/>
    <lineage>
        <taxon>Eukaryota</taxon>
        <taxon>Metazoa</taxon>
        <taxon>Cnidaria</taxon>
        <taxon>Hydrozoa</taxon>
        <taxon>Hydroidolina</taxon>
        <taxon>Leptothecata</taxon>
        <taxon>Obeliida</taxon>
        <taxon>Clytiidae</taxon>
        <taxon>Clytia</taxon>
    </lineage>
</organism>
<evidence type="ECO:0000259" key="7">
    <source>
        <dbReference type="PROSITE" id="PS50145"/>
    </source>
</evidence>
<dbReference type="AlphaFoldDB" id="A0A7M5XGX3"/>
<keyword evidence="1 4" id="KW-0479">Metal-binding</keyword>
<feature type="zinc finger region" description="TRAF-type" evidence="4">
    <location>
        <begin position="102"/>
        <end position="145"/>
    </location>
</feature>
<dbReference type="RefSeq" id="XP_066921374.1">
    <property type="nucleotide sequence ID" value="XM_067065273.1"/>
</dbReference>
<feature type="compositionally biased region" description="Basic and acidic residues" evidence="5">
    <location>
        <begin position="331"/>
        <end position="342"/>
    </location>
</feature>
<evidence type="ECO:0000256" key="4">
    <source>
        <dbReference type="PROSITE-ProRule" id="PRU00207"/>
    </source>
</evidence>
<name>A0A7M5XGX3_9CNID</name>
<dbReference type="Pfam" id="PF02176">
    <property type="entry name" value="zf-TRAF"/>
    <property type="match status" value="1"/>
</dbReference>
<feature type="region of interest" description="Disordered" evidence="5">
    <location>
        <begin position="190"/>
        <end position="228"/>
    </location>
</feature>
<evidence type="ECO:0000256" key="5">
    <source>
        <dbReference type="SAM" id="MobiDB-lite"/>
    </source>
</evidence>
<feature type="compositionally biased region" description="Polar residues" evidence="5">
    <location>
        <begin position="288"/>
        <end position="314"/>
    </location>
</feature>
<keyword evidence="3 4" id="KW-0862">Zinc</keyword>
<dbReference type="Pfam" id="PF13639">
    <property type="entry name" value="zf-RING_2"/>
    <property type="match status" value="1"/>
</dbReference>
<dbReference type="SUPFAM" id="SSF49599">
    <property type="entry name" value="TRAF domain-like"/>
    <property type="match status" value="1"/>
</dbReference>
<dbReference type="Proteomes" id="UP000594262">
    <property type="component" value="Unplaced"/>
</dbReference>
<dbReference type="InterPro" id="IPR001841">
    <property type="entry name" value="Znf_RING"/>
</dbReference>